<evidence type="ECO:0000313" key="14">
    <source>
        <dbReference type="Proteomes" id="UP000008854"/>
    </source>
</evidence>
<dbReference type="CDD" id="cd00202">
    <property type="entry name" value="ZnF_GATA"/>
    <property type="match status" value="2"/>
</dbReference>
<dbReference type="GO" id="GO:0000981">
    <property type="term" value="F:DNA-binding transcription factor activity, RNA polymerase II-specific"/>
    <property type="evidence" value="ECO:0007669"/>
    <property type="project" value="TreeGrafter"/>
</dbReference>
<protein>
    <submittedName>
        <fullName evidence="15">Putative gata binding factor</fullName>
    </submittedName>
</protein>
<evidence type="ECO:0000256" key="9">
    <source>
        <dbReference type="ARBA" id="ARBA00023163"/>
    </source>
</evidence>
<keyword evidence="2" id="KW-0479">Metal-binding</keyword>
<dbReference type="PROSITE" id="PS00344">
    <property type="entry name" value="GATA_ZN_FINGER_1"/>
    <property type="match status" value="2"/>
</dbReference>
<dbReference type="PANTHER" id="PTHR10071:SF281">
    <property type="entry name" value="BOX A-BINDING FACTOR-RELATED"/>
    <property type="match status" value="1"/>
</dbReference>
<dbReference type="GO" id="GO:0045165">
    <property type="term" value="P:cell fate commitment"/>
    <property type="evidence" value="ECO:0007669"/>
    <property type="project" value="TreeGrafter"/>
</dbReference>
<feature type="compositionally biased region" description="Acidic residues" evidence="12">
    <location>
        <begin position="98"/>
        <end position="121"/>
    </location>
</feature>
<dbReference type="PROSITE" id="PS50114">
    <property type="entry name" value="GATA_ZN_FINGER_2"/>
    <property type="match status" value="2"/>
</dbReference>
<evidence type="ECO:0000256" key="3">
    <source>
        <dbReference type="ARBA" id="ARBA00022737"/>
    </source>
</evidence>
<evidence type="ECO:0000256" key="8">
    <source>
        <dbReference type="ARBA" id="ARBA00023159"/>
    </source>
</evidence>
<dbReference type="InParanoid" id="A0A3Q0KCW8"/>
<evidence type="ECO:0000313" key="15">
    <source>
        <dbReference type="WBParaSite" id="Smp_018590.1"/>
    </source>
</evidence>
<reference evidence="15" key="2">
    <citation type="submission" date="2018-12" db="UniProtKB">
        <authorList>
            <consortium name="WormBaseParasite"/>
        </authorList>
    </citation>
    <scope>IDENTIFICATION</scope>
    <source>
        <strain evidence="15">Puerto Rican</strain>
    </source>
</reference>
<dbReference type="PANTHER" id="PTHR10071">
    <property type="entry name" value="TRANSCRIPTION FACTOR GATA FAMILY MEMBER"/>
    <property type="match status" value="1"/>
</dbReference>
<feature type="region of interest" description="Disordered" evidence="12">
    <location>
        <begin position="800"/>
        <end position="820"/>
    </location>
</feature>
<evidence type="ECO:0000256" key="7">
    <source>
        <dbReference type="ARBA" id="ARBA00023125"/>
    </source>
</evidence>
<evidence type="ECO:0000256" key="1">
    <source>
        <dbReference type="ARBA" id="ARBA00004123"/>
    </source>
</evidence>
<evidence type="ECO:0000259" key="13">
    <source>
        <dbReference type="PROSITE" id="PS50114"/>
    </source>
</evidence>
<dbReference type="Proteomes" id="UP000008854">
    <property type="component" value="Unassembled WGS sequence"/>
</dbReference>
<dbReference type="STRING" id="6183.A0A3Q0KCW8"/>
<dbReference type="FunFam" id="3.30.50.10:FF:000032">
    <property type="entry name" value="Transcription factor GATA-3"/>
    <property type="match status" value="1"/>
</dbReference>
<keyword evidence="9" id="KW-0804">Transcription</keyword>
<evidence type="ECO:0000256" key="2">
    <source>
        <dbReference type="ARBA" id="ARBA00022723"/>
    </source>
</evidence>
<feature type="domain" description="GATA-type" evidence="13">
    <location>
        <begin position="541"/>
        <end position="595"/>
    </location>
</feature>
<dbReference type="AlphaFoldDB" id="A0A3Q0KCW8"/>
<dbReference type="GO" id="GO:0045944">
    <property type="term" value="P:positive regulation of transcription by RNA polymerase II"/>
    <property type="evidence" value="ECO:0007669"/>
    <property type="project" value="TreeGrafter"/>
</dbReference>
<dbReference type="InterPro" id="IPR000679">
    <property type="entry name" value="Znf_GATA"/>
</dbReference>
<keyword evidence="3" id="KW-0677">Repeat</keyword>
<dbReference type="Gene3D" id="3.30.50.10">
    <property type="entry name" value="Erythroid Transcription Factor GATA-1, subunit A"/>
    <property type="match status" value="2"/>
</dbReference>
<dbReference type="PRINTS" id="PR00619">
    <property type="entry name" value="GATAZNFINGER"/>
</dbReference>
<keyword evidence="4 11" id="KW-0863">Zinc-finger</keyword>
<comment type="subcellular location">
    <subcellularLocation>
        <location evidence="1">Nucleus</location>
    </subcellularLocation>
</comment>
<evidence type="ECO:0000256" key="4">
    <source>
        <dbReference type="ARBA" id="ARBA00022771"/>
    </source>
</evidence>
<evidence type="ECO:0000256" key="11">
    <source>
        <dbReference type="PROSITE-ProRule" id="PRU00094"/>
    </source>
</evidence>
<dbReference type="GO" id="GO:0008270">
    <property type="term" value="F:zinc ion binding"/>
    <property type="evidence" value="ECO:0007669"/>
    <property type="project" value="UniProtKB-KW"/>
</dbReference>
<proteinExistence type="predicted"/>
<feature type="region of interest" description="Disordered" evidence="12">
    <location>
        <begin position="93"/>
        <end position="158"/>
    </location>
</feature>
<name>A0A3Q0KCW8_SCHMA</name>
<dbReference type="Pfam" id="PF00320">
    <property type="entry name" value="GATA"/>
    <property type="match status" value="2"/>
</dbReference>
<dbReference type="GO" id="GO:0005634">
    <property type="term" value="C:nucleus"/>
    <property type="evidence" value="ECO:0007669"/>
    <property type="project" value="UniProtKB-SubCell"/>
</dbReference>
<evidence type="ECO:0000256" key="12">
    <source>
        <dbReference type="SAM" id="MobiDB-lite"/>
    </source>
</evidence>
<keyword evidence="6" id="KW-0805">Transcription regulation</keyword>
<accession>A0A3Q0KCW8</accession>
<evidence type="ECO:0000256" key="6">
    <source>
        <dbReference type="ARBA" id="ARBA00023015"/>
    </source>
</evidence>
<keyword evidence="7" id="KW-0238">DNA-binding</keyword>
<dbReference type="GO" id="GO:0000978">
    <property type="term" value="F:RNA polymerase II cis-regulatory region sequence-specific DNA binding"/>
    <property type="evidence" value="ECO:0007669"/>
    <property type="project" value="TreeGrafter"/>
</dbReference>
<feature type="compositionally biased region" description="Polar residues" evidence="12">
    <location>
        <begin position="128"/>
        <end position="158"/>
    </location>
</feature>
<feature type="domain" description="GATA-type" evidence="13">
    <location>
        <begin position="595"/>
        <end position="648"/>
    </location>
</feature>
<dbReference type="InterPro" id="IPR013088">
    <property type="entry name" value="Znf_NHR/GATA"/>
</dbReference>
<dbReference type="WBParaSite" id="Smp_018590.1">
    <property type="protein sequence ID" value="Smp_018590.1"/>
    <property type="gene ID" value="Smp_018590"/>
</dbReference>
<keyword evidence="5" id="KW-0862">Zinc</keyword>
<dbReference type="SMART" id="SM00401">
    <property type="entry name" value="ZnF_GATA"/>
    <property type="match status" value="2"/>
</dbReference>
<reference evidence="14" key="1">
    <citation type="journal article" date="2012" name="PLoS Negl. Trop. Dis.">
        <title>A systematically improved high quality genome and transcriptome of the human blood fluke Schistosoma mansoni.</title>
        <authorList>
            <person name="Protasio A.V."/>
            <person name="Tsai I.J."/>
            <person name="Babbage A."/>
            <person name="Nichol S."/>
            <person name="Hunt M."/>
            <person name="Aslett M.A."/>
            <person name="De Silva N."/>
            <person name="Velarde G.S."/>
            <person name="Anderson T.J."/>
            <person name="Clark R.C."/>
            <person name="Davidson C."/>
            <person name="Dillon G.P."/>
            <person name="Holroyd N.E."/>
            <person name="LoVerde P.T."/>
            <person name="Lloyd C."/>
            <person name="McQuillan J."/>
            <person name="Oliveira G."/>
            <person name="Otto T.D."/>
            <person name="Parker-Manuel S.J."/>
            <person name="Quail M.A."/>
            <person name="Wilson R.A."/>
            <person name="Zerlotini A."/>
            <person name="Dunne D.W."/>
            <person name="Berriman M."/>
        </authorList>
    </citation>
    <scope>NUCLEOTIDE SEQUENCE [LARGE SCALE GENOMIC DNA]</scope>
    <source>
        <strain evidence="14">Puerto Rican</strain>
    </source>
</reference>
<dbReference type="SUPFAM" id="SSF57716">
    <property type="entry name" value="Glucocorticoid receptor-like (DNA-binding domain)"/>
    <property type="match status" value="2"/>
</dbReference>
<keyword evidence="14" id="KW-1185">Reference proteome</keyword>
<dbReference type="FunFam" id="3.30.50.10:FF:000001">
    <property type="entry name" value="GATA transcription factor (GATAd)"/>
    <property type="match status" value="1"/>
</dbReference>
<dbReference type="InterPro" id="IPR039355">
    <property type="entry name" value="Transcription_factor_GATA"/>
</dbReference>
<dbReference type="GO" id="GO:0000122">
    <property type="term" value="P:negative regulation of transcription by RNA polymerase II"/>
    <property type="evidence" value="ECO:0007669"/>
    <property type="project" value="TreeGrafter"/>
</dbReference>
<evidence type="ECO:0000256" key="5">
    <source>
        <dbReference type="ARBA" id="ARBA00022833"/>
    </source>
</evidence>
<evidence type="ECO:0000256" key="10">
    <source>
        <dbReference type="ARBA" id="ARBA00023242"/>
    </source>
</evidence>
<organism evidence="14 15">
    <name type="scientific">Schistosoma mansoni</name>
    <name type="common">Blood fluke</name>
    <dbReference type="NCBI Taxonomy" id="6183"/>
    <lineage>
        <taxon>Eukaryota</taxon>
        <taxon>Metazoa</taxon>
        <taxon>Spiralia</taxon>
        <taxon>Lophotrochozoa</taxon>
        <taxon>Platyhelminthes</taxon>
        <taxon>Trematoda</taxon>
        <taxon>Digenea</taxon>
        <taxon>Strigeidida</taxon>
        <taxon>Schistosomatoidea</taxon>
        <taxon>Schistosomatidae</taxon>
        <taxon>Schistosoma</taxon>
    </lineage>
</organism>
<keyword evidence="8" id="KW-0010">Activator</keyword>
<sequence length="899" mass="101799">MSSSLINDCTSSINKLLYDHSLGTYTLHSIDDGMINNQRVSKPNIWINSEWEKSSVLSNTFSDHHKHHKLYSEKKDVHDNLLQRETEFIMISKLVSHEDDEEIEDEDDDEEEEEDGGEEDRDVEKDQQQPFIISNSKVSSFSMNANNSPIPTPLSNNDPNNKIHVPDHLFIRPIDNKCPFGLFSKETNNINTSSLSIPLSSPSSLVPPMMNCCKQEDKSAVCEAEEKNGETIQNSINTTHIPSSLFQSTLDSSWNKSMSNFGSWLGGQISPTLNQQYHNDNSIITYHKNNQNLHDQLNPHLSYYHHNHKGSIEQLFTTYKCTSESQIHMEQDSIKVSSDIPFNSFHQFTSDLSPNLAELESKQHPFVSGIHYQNNHTNINDDNLMNIYCMNNLYPSTYTDLRSTHNNRNSNRDQTNYPDTFQIFNSFDSSLNNRNVKNFDLINDVFTKNLIDTTNNKMDLFFTPMTTNSISHSSLSTTVTMTIGNTTPTTMTTNSIKQNIPDLTAAAAAAVAFHGLDPATTVQMLRMSSLANKLRNKTKIITDGRECVNCGATQTPLWRRDEAGHYLCNACGLYHKMNGTNRPLIKPKRRMSANRKLGTFCANCRTSHTTLWRRNQQGDSVCNACGLYYKLHHINRPLSMKKEVIQTRNRKLTQAKKRKDLEHFTKLLTSNGTKIITKELQANSTNSKMTQWFRINQMESTIPKPTLPNVYHKENLLLNVATTNSNTKPSYRNLNYPITNFYSCSKFYQKNKLDKNYYPYLTDSTNEPIENNHQQLNAAAVAAAAIAASYINVSTYSTSSNSVLSKNSTVSTSSSSSSSLKTTVSLSSSLNSSCVFNMKTTDEVIKEQIKIPRNSIVLQSSKSIENEMINHNSQSKFNLFENNASLISTPWNSFLSKNI</sequence>
<keyword evidence="10" id="KW-0539">Nucleus</keyword>